<gene>
    <name evidence="2" type="ORF">GJW-30_1_01956</name>
</gene>
<dbReference type="RefSeq" id="WP_096354754.1">
    <property type="nucleotide sequence ID" value="NZ_AP014946.1"/>
</dbReference>
<feature type="transmembrane region" description="Helical" evidence="1">
    <location>
        <begin position="170"/>
        <end position="191"/>
    </location>
</feature>
<evidence type="ECO:0000313" key="3">
    <source>
        <dbReference type="Proteomes" id="UP000236884"/>
    </source>
</evidence>
<feature type="transmembrane region" description="Helical" evidence="1">
    <location>
        <begin position="79"/>
        <end position="102"/>
    </location>
</feature>
<keyword evidence="1" id="KW-1133">Transmembrane helix</keyword>
<protein>
    <submittedName>
        <fullName evidence="2">Uncharacterized protein</fullName>
    </submittedName>
</protein>
<dbReference type="Proteomes" id="UP000236884">
    <property type="component" value="Chromosome"/>
</dbReference>
<dbReference type="AlphaFoldDB" id="A0A0S3PTZ7"/>
<organism evidence="2 3">
    <name type="scientific">Variibacter gotjawalensis</name>
    <dbReference type="NCBI Taxonomy" id="1333996"/>
    <lineage>
        <taxon>Bacteria</taxon>
        <taxon>Pseudomonadati</taxon>
        <taxon>Pseudomonadota</taxon>
        <taxon>Alphaproteobacteria</taxon>
        <taxon>Hyphomicrobiales</taxon>
        <taxon>Nitrobacteraceae</taxon>
        <taxon>Variibacter</taxon>
    </lineage>
</organism>
<evidence type="ECO:0000313" key="2">
    <source>
        <dbReference type="EMBL" id="BAT59423.1"/>
    </source>
</evidence>
<dbReference type="EMBL" id="AP014946">
    <property type="protein sequence ID" value="BAT59423.1"/>
    <property type="molecule type" value="Genomic_DNA"/>
</dbReference>
<keyword evidence="3" id="KW-1185">Reference proteome</keyword>
<dbReference type="KEGG" id="vgo:GJW-30_1_01956"/>
<accession>A0A0S3PTZ7</accession>
<reference evidence="2 3" key="1">
    <citation type="submission" date="2015-08" db="EMBL/GenBank/DDBJ databases">
        <title>Investigation of the bacterial diversity of lava forest soil.</title>
        <authorList>
            <person name="Lee J.S."/>
        </authorList>
    </citation>
    <scope>NUCLEOTIDE SEQUENCE [LARGE SCALE GENOMIC DNA]</scope>
    <source>
        <strain evidence="2 3">GJW-30</strain>
    </source>
</reference>
<keyword evidence="1" id="KW-0472">Membrane</keyword>
<keyword evidence="1" id="KW-0812">Transmembrane</keyword>
<name>A0A0S3PTZ7_9BRAD</name>
<feature type="transmembrane region" description="Helical" evidence="1">
    <location>
        <begin position="53"/>
        <end position="73"/>
    </location>
</feature>
<proteinExistence type="predicted"/>
<evidence type="ECO:0000256" key="1">
    <source>
        <dbReference type="SAM" id="Phobius"/>
    </source>
</evidence>
<sequence length="205" mass="22209">MADKAEPDERDLKITLEFLQRRTSTGDNFIKVIHEHEKLSSSFATAMLQSLNYLNGGGLLAMPTAAALFGVSMKPPDAYLLAAGALFVSGLIASVAATASGVEWSRARGNMRNDHFQMEIARLNKWYGELSPYLAKAIPPDPVDVSVEQAHQKLEIQAKLAMKNRKRGSCLALISLICFTVGALSGAWAIARTADAVEAVRMFSP</sequence>